<protein>
    <submittedName>
        <fullName evidence="1">Uncharacterized protein</fullName>
    </submittedName>
</protein>
<sequence>MELLADDRGAEALPMLESLAKQAPTHAAIQEGFAIALERAGPRVEPASAALIRARID</sequence>
<proteinExistence type="predicted"/>
<evidence type="ECO:0000313" key="2">
    <source>
        <dbReference type="Proteomes" id="UP000031599"/>
    </source>
</evidence>
<reference evidence="1 2" key="1">
    <citation type="submission" date="2014-12" db="EMBL/GenBank/DDBJ databases">
        <title>Genome assembly of Enhygromyxa salina DSM 15201.</title>
        <authorList>
            <person name="Sharma G."/>
            <person name="Subramanian S."/>
        </authorList>
    </citation>
    <scope>NUCLEOTIDE SEQUENCE [LARGE SCALE GENOMIC DNA]</scope>
    <source>
        <strain evidence="1 2">DSM 15201</strain>
    </source>
</reference>
<gene>
    <name evidence="1" type="ORF">DB30_04833</name>
</gene>
<accession>A0A0C2CZ57</accession>
<comment type="caution">
    <text evidence="1">The sequence shown here is derived from an EMBL/GenBank/DDBJ whole genome shotgun (WGS) entry which is preliminary data.</text>
</comment>
<dbReference type="AlphaFoldDB" id="A0A0C2CZ57"/>
<evidence type="ECO:0000313" key="1">
    <source>
        <dbReference type="EMBL" id="KIG16221.1"/>
    </source>
</evidence>
<dbReference type="RefSeq" id="WP_153258347.1">
    <property type="nucleotide sequence ID" value="NZ_JMCC02000041.1"/>
</dbReference>
<dbReference type="EMBL" id="JMCC02000041">
    <property type="protein sequence ID" value="KIG16221.1"/>
    <property type="molecule type" value="Genomic_DNA"/>
</dbReference>
<dbReference type="Proteomes" id="UP000031599">
    <property type="component" value="Unassembled WGS sequence"/>
</dbReference>
<name>A0A0C2CZ57_9BACT</name>
<organism evidence="1 2">
    <name type="scientific">Enhygromyxa salina</name>
    <dbReference type="NCBI Taxonomy" id="215803"/>
    <lineage>
        <taxon>Bacteria</taxon>
        <taxon>Pseudomonadati</taxon>
        <taxon>Myxococcota</taxon>
        <taxon>Polyangia</taxon>
        <taxon>Nannocystales</taxon>
        <taxon>Nannocystaceae</taxon>
        <taxon>Enhygromyxa</taxon>
    </lineage>
</organism>